<dbReference type="PANTHER" id="PTHR45528:SF1">
    <property type="entry name" value="SENSOR HISTIDINE KINASE CPXA"/>
    <property type="match status" value="1"/>
</dbReference>
<dbReference type="SUPFAM" id="SSF55874">
    <property type="entry name" value="ATPase domain of HSP90 chaperone/DNA topoisomerase II/histidine kinase"/>
    <property type="match status" value="1"/>
</dbReference>
<evidence type="ECO:0000256" key="5">
    <source>
        <dbReference type="ARBA" id="ARBA00022553"/>
    </source>
</evidence>
<keyword evidence="14" id="KW-0175">Coiled coil</keyword>
<evidence type="ECO:0000259" key="16">
    <source>
        <dbReference type="PROSITE" id="PS50109"/>
    </source>
</evidence>
<dbReference type="PROSITE" id="PS50109">
    <property type="entry name" value="HIS_KIN"/>
    <property type="match status" value="1"/>
</dbReference>
<evidence type="ECO:0000256" key="10">
    <source>
        <dbReference type="ARBA" id="ARBA00022840"/>
    </source>
</evidence>
<gene>
    <name evidence="17" type="ORF">H8S40_14460</name>
</gene>
<sequence length="885" mass="101305">MKKWYKKPITKAILVFVAIVTAILLGISVILLASLNGVVYDAKLRAEKKYENANSFEQTMYQTAIYVAERIHIQDEFETDGKYNPDKIVDITEYAKSRTISGENTSGVAYKLGELAAWGQAKETSSEDADDYRIIVCKKKDGKYYYYYYNEFQNLINDAKLKVILNGAQLRPEENAEENSQLQTFYDNLSYNYGVGMSNYYDTIRIEDEKGNTLYTDCWLYDGNWDSSIGKEEAAPIGAKNLLTLINENEKLNGKLNKIYNDLSSSLENIAYDAEQYGEYKDSTDFSEGNTNFKYLLVDQQAKKVYTNNSAWTQYSDVDKNIEELKKQEHSKYVVVKPKLADFESNLKDTDARKWKEVFHILEGDNKESDNYIFVAAVDTDFPVQDVFYTYNQNYRQYAPYINMASAFIIVGTALCLIIIVWLTAVAGRNSEDEELHLNSFDYWKSELGAALVIVPWIFLTMFVGECWEGTYYDAVGWGNTSQQYYYTFSLSGMNYVLVTIYMGLSMVLFLAGYLSLVRRIKGRILWKNSILYFILKWCIKVLCAIVRFFCDFWRNRSITWRAVIVFIGFVCIHWLGMSSGFSLFIFLMFVAEIVGVYYIVRNAIAKDKIRKGIGRIASGELEYQIPTEKLKGEYKHTAEMINDIGNGLNRAVDEKIKSERLKTDLITNVSHDIKTPLTSIINYVDLLKREEIDDPKIQGYLKVLEEKSQRLKTLTEDVVEASKVSSGNINLQMMDVNFVEILNQTIGEIEEKMSTNDLEVIASVPETPVIVHVDGRRMWRVLENIFNNAAKYAMPGTRVYADLQIKEEVAEFTLKNISAQKLNIKAEELTERFIRGDISRSTEGSGLGLSIASTLTEMQGGTFEVYVDGDLFKVTITLPLKESR</sequence>
<evidence type="ECO:0000256" key="4">
    <source>
        <dbReference type="ARBA" id="ARBA00022475"/>
    </source>
</evidence>
<keyword evidence="10" id="KW-0067">ATP-binding</keyword>
<dbReference type="RefSeq" id="WP_186865487.1">
    <property type="nucleotide sequence ID" value="NZ_JACOPE010000001.1"/>
</dbReference>
<dbReference type="InterPro" id="IPR005467">
    <property type="entry name" value="His_kinase_dom"/>
</dbReference>
<feature type="transmembrane region" description="Helical" evidence="15">
    <location>
        <begin position="559"/>
        <end position="576"/>
    </location>
</feature>
<dbReference type="Pfam" id="PF00512">
    <property type="entry name" value="HisKA"/>
    <property type="match status" value="1"/>
</dbReference>
<keyword evidence="18" id="KW-1185">Reference proteome</keyword>
<evidence type="ECO:0000313" key="17">
    <source>
        <dbReference type="EMBL" id="MBC5684720.1"/>
    </source>
</evidence>
<evidence type="ECO:0000256" key="3">
    <source>
        <dbReference type="ARBA" id="ARBA00012438"/>
    </source>
</evidence>
<feature type="transmembrane region" description="Helical" evidence="15">
    <location>
        <begin position="12"/>
        <end position="35"/>
    </location>
</feature>
<feature type="transmembrane region" description="Helical" evidence="15">
    <location>
        <begin position="448"/>
        <end position="465"/>
    </location>
</feature>
<keyword evidence="11 15" id="KW-1133">Transmembrane helix</keyword>
<comment type="catalytic activity">
    <reaction evidence="1">
        <text>ATP + protein L-histidine = ADP + protein N-phospho-L-histidine.</text>
        <dbReference type="EC" id="2.7.13.3"/>
    </reaction>
</comment>
<dbReference type="Pfam" id="PF02518">
    <property type="entry name" value="HATPase_c"/>
    <property type="match status" value="1"/>
</dbReference>
<keyword evidence="13 15" id="KW-0472">Membrane</keyword>
<evidence type="ECO:0000256" key="2">
    <source>
        <dbReference type="ARBA" id="ARBA00004651"/>
    </source>
</evidence>
<protein>
    <recommendedName>
        <fullName evidence="3">histidine kinase</fullName>
        <ecNumber evidence="3">2.7.13.3</ecNumber>
    </recommendedName>
</protein>
<feature type="coiled-coil region" evidence="14">
    <location>
        <begin position="698"/>
        <end position="725"/>
    </location>
</feature>
<name>A0ABR7GBB0_9FIRM</name>
<accession>A0ABR7GBB0</accession>
<evidence type="ECO:0000256" key="14">
    <source>
        <dbReference type="SAM" id="Coils"/>
    </source>
</evidence>
<dbReference type="EC" id="2.7.13.3" evidence="3"/>
<evidence type="ECO:0000313" key="18">
    <source>
        <dbReference type="Proteomes" id="UP000631576"/>
    </source>
</evidence>
<proteinExistence type="predicted"/>
<evidence type="ECO:0000256" key="6">
    <source>
        <dbReference type="ARBA" id="ARBA00022679"/>
    </source>
</evidence>
<dbReference type="InterPro" id="IPR036890">
    <property type="entry name" value="HATPase_C_sf"/>
</dbReference>
<evidence type="ECO:0000256" key="12">
    <source>
        <dbReference type="ARBA" id="ARBA00023012"/>
    </source>
</evidence>
<evidence type="ECO:0000256" key="8">
    <source>
        <dbReference type="ARBA" id="ARBA00022741"/>
    </source>
</evidence>
<feature type="domain" description="Histidine kinase" evidence="16">
    <location>
        <begin position="669"/>
        <end position="883"/>
    </location>
</feature>
<dbReference type="InterPro" id="IPR050398">
    <property type="entry name" value="HssS/ArlS-like"/>
</dbReference>
<dbReference type="PANTHER" id="PTHR45528">
    <property type="entry name" value="SENSOR HISTIDINE KINASE CPXA"/>
    <property type="match status" value="1"/>
</dbReference>
<dbReference type="GO" id="GO:0016301">
    <property type="term" value="F:kinase activity"/>
    <property type="evidence" value="ECO:0007669"/>
    <property type="project" value="UniProtKB-KW"/>
</dbReference>
<evidence type="ECO:0000256" key="15">
    <source>
        <dbReference type="SAM" id="Phobius"/>
    </source>
</evidence>
<dbReference type="Gene3D" id="3.30.565.10">
    <property type="entry name" value="Histidine kinase-like ATPase, C-terminal domain"/>
    <property type="match status" value="1"/>
</dbReference>
<dbReference type="InterPro" id="IPR003594">
    <property type="entry name" value="HATPase_dom"/>
</dbReference>
<feature type="transmembrane region" description="Helical" evidence="15">
    <location>
        <begin position="401"/>
        <end position="427"/>
    </location>
</feature>
<reference evidence="17 18" key="1">
    <citation type="submission" date="2020-08" db="EMBL/GenBank/DDBJ databases">
        <title>Genome public.</title>
        <authorList>
            <person name="Liu C."/>
            <person name="Sun Q."/>
        </authorList>
    </citation>
    <scope>NUCLEOTIDE SEQUENCE [LARGE SCALE GENOMIC DNA]</scope>
    <source>
        <strain evidence="17 18">NSJ-13</strain>
    </source>
</reference>
<dbReference type="EMBL" id="JACOPE010000001">
    <property type="protein sequence ID" value="MBC5684720.1"/>
    <property type="molecule type" value="Genomic_DNA"/>
</dbReference>
<dbReference type="Gene3D" id="1.10.287.130">
    <property type="match status" value="1"/>
</dbReference>
<evidence type="ECO:0000256" key="9">
    <source>
        <dbReference type="ARBA" id="ARBA00022777"/>
    </source>
</evidence>
<evidence type="ECO:0000256" key="13">
    <source>
        <dbReference type="ARBA" id="ARBA00023136"/>
    </source>
</evidence>
<feature type="transmembrane region" description="Helical" evidence="15">
    <location>
        <begin position="582"/>
        <end position="601"/>
    </location>
</feature>
<dbReference type="SMART" id="SM00388">
    <property type="entry name" value="HisKA"/>
    <property type="match status" value="1"/>
</dbReference>
<keyword evidence="9 17" id="KW-0418">Kinase</keyword>
<keyword evidence="4" id="KW-1003">Cell membrane</keyword>
<keyword evidence="7 15" id="KW-0812">Transmembrane</keyword>
<keyword evidence="12" id="KW-0902">Two-component regulatory system</keyword>
<keyword evidence="6" id="KW-0808">Transferase</keyword>
<dbReference type="Proteomes" id="UP000631576">
    <property type="component" value="Unassembled WGS sequence"/>
</dbReference>
<dbReference type="SUPFAM" id="SSF47384">
    <property type="entry name" value="Homodimeric domain of signal transducing histidine kinase"/>
    <property type="match status" value="1"/>
</dbReference>
<evidence type="ECO:0000256" key="1">
    <source>
        <dbReference type="ARBA" id="ARBA00000085"/>
    </source>
</evidence>
<evidence type="ECO:0000256" key="7">
    <source>
        <dbReference type="ARBA" id="ARBA00022692"/>
    </source>
</evidence>
<organism evidence="17 18">
    <name type="scientific">Ruminococcus hominis</name>
    <dbReference type="NCBI Taxonomy" id="2763065"/>
    <lineage>
        <taxon>Bacteria</taxon>
        <taxon>Bacillati</taxon>
        <taxon>Bacillota</taxon>
        <taxon>Clostridia</taxon>
        <taxon>Eubacteriales</taxon>
        <taxon>Oscillospiraceae</taxon>
        <taxon>Ruminococcus</taxon>
    </lineage>
</organism>
<comment type="subcellular location">
    <subcellularLocation>
        <location evidence="2">Cell membrane</location>
        <topology evidence="2">Multi-pass membrane protein</topology>
    </subcellularLocation>
</comment>
<dbReference type="CDD" id="cd00082">
    <property type="entry name" value="HisKA"/>
    <property type="match status" value="1"/>
</dbReference>
<keyword evidence="5" id="KW-0597">Phosphoprotein</keyword>
<dbReference type="InterPro" id="IPR036097">
    <property type="entry name" value="HisK_dim/P_sf"/>
</dbReference>
<dbReference type="InterPro" id="IPR003661">
    <property type="entry name" value="HisK_dim/P_dom"/>
</dbReference>
<keyword evidence="8" id="KW-0547">Nucleotide-binding</keyword>
<feature type="transmembrane region" description="Helical" evidence="15">
    <location>
        <begin position="496"/>
        <end position="518"/>
    </location>
</feature>
<evidence type="ECO:0000256" key="11">
    <source>
        <dbReference type="ARBA" id="ARBA00022989"/>
    </source>
</evidence>
<comment type="caution">
    <text evidence="17">The sequence shown here is derived from an EMBL/GenBank/DDBJ whole genome shotgun (WGS) entry which is preliminary data.</text>
</comment>
<dbReference type="SMART" id="SM00387">
    <property type="entry name" value="HATPase_c"/>
    <property type="match status" value="1"/>
</dbReference>